<protein>
    <submittedName>
        <fullName evidence="1">Type VI secretion system baseplate subunit TssK</fullName>
    </submittedName>
</protein>
<gene>
    <name evidence="1" type="primary">tssK</name>
    <name evidence="1" type="ORF">F6X38_08625</name>
</gene>
<name>A0A7V7TWV6_9HYPH</name>
<dbReference type="Pfam" id="PF05936">
    <property type="entry name" value="T6SS_VasE"/>
    <property type="match status" value="1"/>
</dbReference>
<dbReference type="InterPro" id="IPR010263">
    <property type="entry name" value="T6SS_TssK"/>
</dbReference>
<dbReference type="PANTHER" id="PTHR35566:SF1">
    <property type="entry name" value="TYPE VI SECRETION SYSTEM BASEPLATE COMPONENT TSSK1"/>
    <property type="match status" value="1"/>
</dbReference>
<dbReference type="AlphaFoldDB" id="A0A7V7TWV6"/>
<organism evidence="1 2">
    <name type="scientific">Plantimonas leprariae</name>
    <dbReference type="NCBI Taxonomy" id="2615207"/>
    <lineage>
        <taxon>Bacteria</taxon>
        <taxon>Pseudomonadati</taxon>
        <taxon>Pseudomonadota</taxon>
        <taxon>Alphaproteobacteria</taxon>
        <taxon>Hyphomicrobiales</taxon>
        <taxon>Aurantimonadaceae</taxon>
        <taxon>Plantimonas</taxon>
    </lineage>
</organism>
<dbReference type="EMBL" id="VZDO01000005">
    <property type="protein sequence ID" value="KAB0680235.1"/>
    <property type="molecule type" value="Genomic_DNA"/>
</dbReference>
<accession>A0A7V7TWV6</accession>
<dbReference type="PANTHER" id="PTHR35566">
    <property type="entry name" value="BLR3599 PROTEIN"/>
    <property type="match status" value="1"/>
</dbReference>
<dbReference type="NCBIfam" id="TIGR03353">
    <property type="entry name" value="VI_chp_4"/>
    <property type="match status" value="1"/>
</dbReference>
<reference evidence="1 2" key="1">
    <citation type="submission" date="2019-09" db="EMBL/GenBank/DDBJ databases">
        <title>YIM 132180 draft genome.</title>
        <authorList>
            <person name="Zhang K."/>
        </authorList>
    </citation>
    <scope>NUCLEOTIDE SEQUENCE [LARGE SCALE GENOMIC DNA]</scope>
    <source>
        <strain evidence="1 2">YIM 132180</strain>
    </source>
</reference>
<dbReference type="RefSeq" id="WP_150969308.1">
    <property type="nucleotide sequence ID" value="NZ_VZDO01000005.1"/>
</dbReference>
<sequence length="446" mass="48959">MRHENRVAWSEGMFLRVQHFQQADRWTERLVRNAVRDTRPYPWGVTDIVVDREALKIGRFALSAVRAILPDGTLVEAPGDADLPPPIDLPPNLRDAVVFLALPVRQPGRADMATNGGAGAPSVRIVAAPFEAPDANVETDFIAPIEVGRLKLRHLVSGDELAGFERVGLARVLEVRPDMAVILDPDYVPPSMNCGADGPLQRLLVELLGILRHRAEAVAERIGDPTVRGTAEVGDFLLLQTLNRVEPLFAHLVDNAAVIHPEDFHRAAIQLAGELSTFTKPDKRAARFPAYRHDDLQATFAAVFEDLRASLSAVLEQAAVQVPLEERRFGVRVGTINDRTLLRDTGFVLAVRADMAAEALRRSLPNQIKVGPVERIAELVNVALPGIPVRPLPVLPRQLPYRTGTVYFELDTAAPLWKQLDTSGAIALHLSGEFPGIELELWALKG</sequence>
<proteinExistence type="predicted"/>
<keyword evidence="2" id="KW-1185">Reference proteome</keyword>
<evidence type="ECO:0000313" key="1">
    <source>
        <dbReference type="EMBL" id="KAB0680235.1"/>
    </source>
</evidence>
<evidence type="ECO:0000313" key="2">
    <source>
        <dbReference type="Proteomes" id="UP000432089"/>
    </source>
</evidence>
<dbReference type="Proteomes" id="UP000432089">
    <property type="component" value="Unassembled WGS sequence"/>
</dbReference>
<comment type="caution">
    <text evidence="1">The sequence shown here is derived from an EMBL/GenBank/DDBJ whole genome shotgun (WGS) entry which is preliminary data.</text>
</comment>